<protein>
    <recommendedName>
        <fullName evidence="4">DUF4412 domain-containing protein</fullName>
    </recommendedName>
</protein>
<dbReference type="AlphaFoldDB" id="A0A0H4PJB8"/>
<dbReference type="EMBL" id="CP012040">
    <property type="protein sequence ID" value="AKP53140.1"/>
    <property type="molecule type" value="Genomic_DNA"/>
</dbReference>
<feature type="chain" id="PRO_5005208894" description="DUF4412 domain-containing protein" evidence="1">
    <location>
        <begin position="21"/>
        <end position="240"/>
    </location>
</feature>
<reference evidence="2 3" key="1">
    <citation type="submission" date="2015-07" db="EMBL/GenBank/DDBJ databases">
        <authorList>
            <person name="Kim K.M."/>
        </authorList>
    </citation>
    <scope>NUCLEOTIDE SEQUENCE [LARGE SCALE GENOMIC DNA]</scope>
    <source>
        <strain evidence="2 3">KCTC 12363</strain>
    </source>
</reference>
<feature type="signal peptide" evidence="1">
    <location>
        <begin position="1"/>
        <end position="20"/>
    </location>
</feature>
<name>A0A0H4PJB8_9BACT</name>
<evidence type="ECO:0000313" key="3">
    <source>
        <dbReference type="Proteomes" id="UP000036520"/>
    </source>
</evidence>
<evidence type="ECO:0000256" key="1">
    <source>
        <dbReference type="SAM" id="SignalP"/>
    </source>
</evidence>
<proteinExistence type="predicted"/>
<gene>
    <name evidence="2" type="ORF">CA2015_3767</name>
</gene>
<dbReference type="STRING" id="320787.CA2015_3767"/>
<keyword evidence="3" id="KW-1185">Reference proteome</keyword>
<dbReference type="Proteomes" id="UP000036520">
    <property type="component" value="Chromosome"/>
</dbReference>
<dbReference type="KEGG" id="camu:CA2015_3767"/>
<dbReference type="OrthoDB" id="821652at2"/>
<dbReference type="RefSeq" id="WP_048643274.1">
    <property type="nucleotide sequence ID" value="NZ_CP012040.1"/>
</dbReference>
<evidence type="ECO:0000313" key="2">
    <source>
        <dbReference type="EMBL" id="AKP53140.1"/>
    </source>
</evidence>
<keyword evidence="1" id="KW-0732">Signal</keyword>
<organism evidence="2 3">
    <name type="scientific">Cyclobacterium amurskyense</name>
    <dbReference type="NCBI Taxonomy" id="320787"/>
    <lineage>
        <taxon>Bacteria</taxon>
        <taxon>Pseudomonadati</taxon>
        <taxon>Bacteroidota</taxon>
        <taxon>Cytophagia</taxon>
        <taxon>Cytophagales</taxon>
        <taxon>Cyclobacteriaceae</taxon>
        <taxon>Cyclobacterium</taxon>
    </lineage>
</organism>
<accession>A0A0H4PJB8</accession>
<evidence type="ECO:0008006" key="4">
    <source>
        <dbReference type="Google" id="ProtNLM"/>
    </source>
</evidence>
<sequence>MKYKYLLTLVCVLIVFSSVAQTFSPAFQGFSRKKTTFITLKNGTEMSVVVKKLFFKKGLIDDLKVERSSDGKKVKINPEEIDHMYIPPSTLAKLNQFMDASSDITKLQDNELSSEHLDDGYLYMESSNVQVKKNKTQYCMMQVMNPTFSKKIKIYNDPFAKESASVSFAGMKVAGGLDKSYYIKKNGEDLARRIKKNEYKKDIEELFAECPAVIEKYKDDPKWVDFEQFVYDYSTMCVTK</sequence>